<dbReference type="EMBL" id="BLLF01003340">
    <property type="protein sequence ID" value="GFH27073.1"/>
    <property type="molecule type" value="Genomic_DNA"/>
</dbReference>
<dbReference type="Proteomes" id="UP000485058">
    <property type="component" value="Unassembled WGS sequence"/>
</dbReference>
<keyword evidence="2" id="KW-1185">Reference proteome</keyword>
<evidence type="ECO:0000313" key="1">
    <source>
        <dbReference type="EMBL" id="GFH27073.1"/>
    </source>
</evidence>
<reference evidence="1 2" key="1">
    <citation type="submission" date="2020-02" db="EMBL/GenBank/DDBJ databases">
        <title>Draft genome sequence of Haematococcus lacustris strain NIES-144.</title>
        <authorList>
            <person name="Morimoto D."/>
            <person name="Nakagawa S."/>
            <person name="Yoshida T."/>
            <person name="Sawayama S."/>
        </authorList>
    </citation>
    <scope>NUCLEOTIDE SEQUENCE [LARGE SCALE GENOMIC DNA]</scope>
    <source>
        <strain evidence="1 2">NIES-144</strain>
    </source>
</reference>
<proteinExistence type="predicted"/>
<sequence length="82" mass="8595">MGSAELREACEALASTWQLPSEALWEVVVAAPELLCGASKGLKALAQALLYNTSRSGGAWEQGQGLVGRFGALKAKGHQAWP</sequence>
<comment type="caution">
    <text evidence="1">The sequence shown here is derived from an EMBL/GenBank/DDBJ whole genome shotgun (WGS) entry which is preliminary data.</text>
</comment>
<protein>
    <submittedName>
        <fullName evidence="1">Uncharacterized protein</fullName>
    </submittedName>
</protein>
<gene>
    <name evidence="1" type="ORF">HaLaN_25333</name>
</gene>
<name>A0A699ZWK6_HAELA</name>
<dbReference type="AlphaFoldDB" id="A0A699ZWK6"/>
<evidence type="ECO:0000313" key="2">
    <source>
        <dbReference type="Proteomes" id="UP000485058"/>
    </source>
</evidence>
<accession>A0A699ZWK6</accession>
<organism evidence="1 2">
    <name type="scientific">Haematococcus lacustris</name>
    <name type="common">Green alga</name>
    <name type="synonym">Haematococcus pluvialis</name>
    <dbReference type="NCBI Taxonomy" id="44745"/>
    <lineage>
        <taxon>Eukaryota</taxon>
        <taxon>Viridiplantae</taxon>
        <taxon>Chlorophyta</taxon>
        <taxon>core chlorophytes</taxon>
        <taxon>Chlorophyceae</taxon>
        <taxon>CS clade</taxon>
        <taxon>Chlamydomonadales</taxon>
        <taxon>Haematococcaceae</taxon>
        <taxon>Haematococcus</taxon>
    </lineage>
</organism>